<dbReference type="Proteomes" id="UP000442695">
    <property type="component" value="Unassembled WGS sequence"/>
</dbReference>
<dbReference type="EMBL" id="WOWR01000005">
    <property type="protein sequence ID" value="KAF0255782.1"/>
    <property type="molecule type" value="Genomic_DNA"/>
</dbReference>
<evidence type="ECO:0000313" key="2">
    <source>
        <dbReference type="Proteomes" id="UP000442695"/>
    </source>
</evidence>
<sequence length="226" mass="24615">MSNIQRLALIVAAHSHVALEGTEDDSFALFLSLKQQAEADAQLKIGQLDVDAIPGQYDLMTVFELVEMIELEATQLVSFSNTIISAAHQGLIDASEEPGFEMDASRWNLVAFAETRLGAEQHSNEHEAAQDLLDKLSALHPEKTWSLFPIGDYCQFADADAPDVLVSFGCDEQQLDSGLVDPYSTVAGDVCEPAAWGLSVEAAQLMREFNKVNIAKYPNCDGPKQA</sequence>
<gene>
    <name evidence="1" type="ORF">GN299_06735</name>
</gene>
<accession>A0A7V8J5N6</accession>
<proteinExistence type="predicted"/>
<dbReference type="AlphaFoldDB" id="A0A7V8J5N6"/>
<protein>
    <submittedName>
        <fullName evidence="1">Uncharacterized protein</fullName>
    </submittedName>
</protein>
<evidence type="ECO:0000313" key="1">
    <source>
        <dbReference type="EMBL" id="KAF0255782.1"/>
    </source>
</evidence>
<reference evidence="1 2" key="1">
    <citation type="submission" date="2019-12" db="EMBL/GenBank/DDBJ databases">
        <authorList>
            <person name="Woiski C."/>
        </authorList>
    </citation>
    <scope>NUCLEOTIDE SEQUENCE [LARGE SCALE GENOMIC DNA]</scope>
    <source>
        <strain evidence="1 2">BOE100</strain>
    </source>
</reference>
<dbReference type="RefSeq" id="WP_156858676.1">
    <property type="nucleotide sequence ID" value="NZ_WOWR01000005.1"/>
</dbReference>
<organism evidence="1 2">
    <name type="scientific">Pseudomonas putida</name>
    <name type="common">Arthrobacter siderocapsulatus</name>
    <dbReference type="NCBI Taxonomy" id="303"/>
    <lineage>
        <taxon>Bacteria</taxon>
        <taxon>Pseudomonadati</taxon>
        <taxon>Pseudomonadota</taxon>
        <taxon>Gammaproteobacteria</taxon>
        <taxon>Pseudomonadales</taxon>
        <taxon>Pseudomonadaceae</taxon>
        <taxon>Pseudomonas</taxon>
    </lineage>
</organism>
<name>A0A7V8J5N6_PSEPU</name>
<comment type="caution">
    <text evidence="1">The sequence shown here is derived from an EMBL/GenBank/DDBJ whole genome shotgun (WGS) entry which is preliminary data.</text>
</comment>